<evidence type="ECO:0000313" key="2">
    <source>
        <dbReference type="Proteomes" id="UP000037510"/>
    </source>
</evidence>
<accession>A0A0L7L031</accession>
<comment type="caution">
    <text evidence="1">The sequence shown here is derived from an EMBL/GenBank/DDBJ whole genome shotgun (WGS) entry which is preliminary data.</text>
</comment>
<dbReference type="AlphaFoldDB" id="A0A0L7L031"/>
<reference evidence="1 2" key="1">
    <citation type="journal article" date="2015" name="Genome Biol. Evol.">
        <title>The genome of winter moth (Operophtera brumata) provides a genomic perspective on sexual dimorphism and phenology.</title>
        <authorList>
            <person name="Derks M.F."/>
            <person name="Smit S."/>
            <person name="Salis L."/>
            <person name="Schijlen E."/>
            <person name="Bossers A."/>
            <person name="Mateman C."/>
            <person name="Pijl A.S."/>
            <person name="de Ridder D."/>
            <person name="Groenen M.A."/>
            <person name="Visser M.E."/>
            <person name="Megens H.J."/>
        </authorList>
    </citation>
    <scope>NUCLEOTIDE SEQUENCE [LARGE SCALE GENOMIC DNA]</scope>
    <source>
        <strain evidence="1">WM2013NL</strain>
        <tissue evidence="1">Head and thorax</tissue>
    </source>
</reference>
<dbReference type="Proteomes" id="UP000037510">
    <property type="component" value="Unassembled WGS sequence"/>
</dbReference>
<evidence type="ECO:0000313" key="1">
    <source>
        <dbReference type="EMBL" id="KOB68770.1"/>
    </source>
</evidence>
<protein>
    <submittedName>
        <fullName evidence="1">Putative zinc finger protein and BTB domain-containing protein</fullName>
    </submittedName>
</protein>
<name>A0A0L7L031_OPEBR</name>
<dbReference type="Gene3D" id="2.20.25.240">
    <property type="match status" value="1"/>
</dbReference>
<gene>
    <name evidence="1" type="ORF">OBRU01_17802</name>
</gene>
<keyword evidence="2" id="KW-1185">Reference proteome</keyword>
<dbReference type="EMBL" id="JTDY01003965">
    <property type="protein sequence ID" value="KOB68770.1"/>
    <property type="molecule type" value="Genomic_DNA"/>
</dbReference>
<organism evidence="1 2">
    <name type="scientific">Operophtera brumata</name>
    <name type="common">Winter moth</name>
    <name type="synonym">Phalaena brumata</name>
    <dbReference type="NCBI Taxonomy" id="104452"/>
    <lineage>
        <taxon>Eukaryota</taxon>
        <taxon>Metazoa</taxon>
        <taxon>Ecdysozoa</taxon>
        <taxon>Arthropoda</taxon>
        <taxon>Hexapoda</taxon>
        <taxon>Insecta</taxon>
        <taxon>Pterygota</taxon>
        <taxon>Neoptera</taxon>
        <taxon>Endopterygota</taxon>
        <taxon>Lepidoptera</taxon>
        <taxon>Glossata</taxon>
        <taxon>Ditrysia</taxon>
        <taxon>Geometroidea</taxon>
        <taxon>Geometridae</taxon>
        <taxon>Larentiinae</taxon>
        <taxon>Operophtera</taxon>
    </lineage>
</organism>
<proteinExistence type="predicted"/>
<sequence>MYCSHHSSRTKRRWRCVDYRRGACRALVDTDNGAIIASNNVHHTDIIDPEPLHVLLAQLVAHEAQVALRRLPAGRLPRARRHRQRSYYSKKGLIYHTIEQAVASRDSKQKEGLRMVLDEESP</sequence>